<feature type="binding site" evidence="11">
    <location>
        <position position="195"/>
    </location>
    <ligand>
        <name>pyridoxal 5'-phosphate</name>
        <dbReference type="ChEBI" id="CHEBI:597326"/>
    </ligand>
</feature>
<dbReference type="FunFam" id="3.90.1150.10:FF:000006">
    <property type="entry name" value="Phosphoserine aminotransferase"/>
    <property type="match status" value="1"/>
</dbReference>
<dbReference type="RefSeq" id="WP_110936824.1">
    <property type="nucleotide sequence ID" value="NZ_KZ614146.1"/>
</dbReference>
<evidence type="ECO:0000256" key="3">
    <source>
        <dbReference type="ARBA" id="ARBA00006904"/>
    </source>
</evidence>
<dbReference type="EC" id="2.6.1.52" evidence="11"/>
<feature type="binding site" evidence="11">
    <location>
        <position position="42"/>
    </location>
    <ligand>
        <name>L-glutamate</name>
        <dbReference type="ChEBI" id="CHEBI:29985"/>
    </ligand>
</feature>
<comment type="subunit">
    <text evidence="11">Homodimer.</text>
</comment>
<organism evidence="14 15">
    <name type="scientific">Salipaludibacillus neizhouensis</name>
    <dbReference type="NCBI Taxonomy" id="885475"/>
    <lineage>
        <taxon>Bacteria</taxon>
        <taxon>Bacillati</taxon>
        <taxon>Bacillota</taxon>
        <taxon>Bacilli</taxon>
        <taxon>Bacillales</taxon>
        <taxon>Bacillaceae</taxon>
    </lineage>
</organism>
<evidence type="ECO:0000256" key="2">
    <source>
        <dbReference type="ARBA" id="ARBA00005099"/>
    </source>
</evidence>
<dbReference type="InterPro" id="IPR022278">
    <property type="entry name" value="Pser_aminoTfrase"/>
</dbReference>
<keyword evidence="4 11" id="KW-0032">Aminotransferase</keyword>
<dbReference type="Proteomes" id="UP000281498">
    <property type="component" value="Unassembled WGS sequence"/>
</dbReference>
<reference evidence="14 15" key="1">
    <citation type="submission" date="2017-10" db="EMBL/GenBank/DDBJ databases">
        <title>Bacillus sp. nov., a halophilic bacterium isolated from a Keqin Lake.</title>
        <authorList>
            <person name="Wang H."/>
        </authorList>
    </citation>
    <scope>NUCLEOTIDE SEQUENCE [LARGE SCALE GENOMIC DNA]</scope>
    <source>
        <strain evidence="14 15">KCTC 13187</strain>
    </source>
</reference>
<comment type="catalytic activity">
    <reaction evidence="9 11">
        <text>4-(phosphooxy)-L-threonine + 2-oxoglutarate = (R)-3-hydroxy-2-oxo-4-phosphooxybutanoate + L-glutamate</text>
        <dbReference type="Rhea" id="RHEA:16573"/>
        <dbReference type="ChEBI" id="CHEBI:16810"/>
        <dbReference type="ChEBI" id="CHEBI:29985"/>
        <dbReference type="ChEBI" id="CHEBI:58452"/>
        <dbReference type="ChEBI" id="CHEBI:58538"/>
        <dbReference type="EC" id="2.6.1.52"/>
    </reaction>
</comment>
<dbReference type="SUPFAM" id="SSF53383">
    <property type="entry name" value="PLP-dependent transferases"/>
    <property type="match status" value="1"/>
</dbReference>
<feature type="binding site" evidence="11">
    <location>
        <position position="152"/>
    </location>
    <ligand>
        <name>pyridoxal 5'-phosphate</name>
        <dbReference type="ChEBI" id="CHEBI:597326"/>
    </ligand>
</feature>
<evidence type="ECO:0000256" key="8">
    <source>
        <dbReference type="ARBA" id="ARBA00023299"/>
    </source>
</evidence>
<evidence type="ECO:0000256" key="6">
    <source>
        <dbReference type="ARBA" id="ARBA00022679"/>
    </source>
</evidence>
<dbReference type="Gene3D" id="3.90.1150.10">
    <property type="entry name" value="Aspartate Aminotransferase, domain 1"/>
    <property type="match status" value="1"/>
</dbReference>
<proteinExistence type="inferred from homology"/>
<feature type="modified residue" description="N6-(pyridoxal phosphate)lysine" evidence="11">
    <location>
        <position position="196"/>
    </location>
</feature>
<keyword evidence="7 11" id="KW-0663">Pyridoxal phosphate</keyword>
<keyword evidence="15" id="KW-1185">Reference proteome</keyword>
<dbReference type="NCBIfam" id="TIGR01364">
    <property type="entry name" value="serC_1"/>
    <property type="match status" value="1"/>
</dbReference>
<dbReference type="Pfam" id="PF00266">
    <property type="entry name" value="Aminotran_5"/>
    <property type="match status" value="1"/>
</dbReference>
<dbReference type="FunFam" id="3.40.640.10:FF:000010">
    <property type="entry name" value="Phosphoserine aminotransferase"/>
    <property type="match status" value="1"/>
</dbReference>
<gene>
    <name evidence="11" type="primary">serC</name>
    <name evidence="14" type="ORF">CR203_00315</name>
</gene>
<comment type="function">
    <text evidence="1 11">Catalyzes the reversible conversion of 3-phosphohydroxypyruvate to phosphoserine and of 3-hydroxy-2-oxo-4-phosphonooxybutanoate to phosphohydroxythreonine.</text>
</comment>
<feature type="binding site" evidence="11">
    <location>
        <begin position="76"/>
        <end position="77"/>
    </location>
    <ligand>
        <name>pyridoxal 5'-phosphate</name>
        <dbReference type="ChEBI" id="CHEBI:597326"/>
    </ligand>
</feature>
<evidence type="ECO:0000256" key="1">
    <source>
        <dbReference type="ARBA" id="ARBA00003483"/>
    </source>
</evidence>
<protein>
    <recommendedName>
        <fullName evidence="11">Phosphoserine aminotransferase</fullName>
        <ecNumber evidence="11">2.6.1.52</ecNumber>
    </recommendedName>
    <alternativeName>
        <fullName evidence="11">Phosphohydroxythreonine aminotransferase</fullName>
        <shortName evidence="11">PSAT</shortName>
    </alternativeName>
</protein>
<dbReference type="InterPro" id="IPR015422">
    <property type="entry name" value="PyrdxlP-dep_Trfase_small"/>
</dbReference>
<evidence type="ECO:0000256" key="4">
    <source>
        <dbReference type="ARBA" id="ARBA00022576"/>
    </source>
</evidence>
<feature type="domain" description="Aminotransferase class V" evidence="13">
    <location>
        <begin position="4"/>
        <end position="349"/>
    </location>
</feature>
<dbReference type="OrthoDB" id="9809412at2"/>
<feature type="binding site" evidence="11">
    <location>
        <position position="172"/>
    </location>
    <ligand>
        <name>pyridoxal 5'-phosphate</name>
        <dbReference type="ChEBI" id="CHEBI:597326"/>
    </ligand>
</feature>
<dbReference type="PIRSF" id="PIRSF000525">
    <property type="entry name" value="SerC"/>
    <property type="match status" value="1"/>
</dbReference>
<evidence type="ECO:0000313" key="15">
    <source>
        <dbReference type="Proteomes" id="UP000281498"/>
    </source>
</evidence>
<comment type="catalytic activity">
    <reaction evidence="10 11 12">
        <text>O-phospho-L-serine + 2-oxoglutarate = 3-phosphooxypyruvate + L-glutamate</text>
        <dbReference type="Rhea" id="RHEA:14329"/>
        <dbReference type="ChEBI" id="CHEBI:16810"/>
        <dbReference type="ChEBI" id="CHEBI:18110"/>
        <dbReference type="ChEBI" id="CHEBI:29985"/>
        <dbReference type="ChEBI" id="CHEBI:57524"/>
        <dbReference type="EC" id="2.6.1.52"/>
    </reaction>
</comment>
<feature type="binding site" evidence="11">
    <location>
        <position position="102"/>
    </location>
    <ligand>
        <name>pyridoxal 5'-phosphate</name>
        <dbReference type="ChEBI" id="CHEBI:597326"/>
    </ligand>
</feature>
<keyword evidence="11" id="KW-0963">Cytoplasm</keyword>
<dbReference type="UniPathway" id="UPA00135">
    <property type="reaction ID" value="UER00197"/>
</dbReference>
<dbReference type="GO" id="GO:0030170">
    <property type="term" value="F:pyridoxal phosphate binding"/>
    <property type="evidence" value="ECO:0007669"/>
    <property type="project" value="UniProtKB-UniRule"/>
</dbReference>
<dbReference type="PANTHER" id="PTHR43247">
    <property type="entry name" value="PHOSPHOSERINE AMINOTRANSFERASE"/>
    <property type="match status" value="1"/>
</dbReference>
<accession>A0A3A9K7K5</accession>
<comment type="pathway">
    <text evidence="2 11 12">Amino-acid biosynthesis; L-serine biosynthesis; L-serine from 3-phospho-D-glycerate: step 2/3.</text>
</comment>
<evidence type="ECO:0000259" key="13">
    <source>
        <dbReference type="Pfam" id="PF00266"/>
    </source>
</evidence>
<keyword evidence="6 11" id="KW-0808">Transferase</keyword>
<dbReference type="InterPro" id="IPR015421">
    <property type="entry name" value="PyrdxlP-dep_Trfase_major"/>
</dbReference>
<evidence type="ECO:0000313" key="14">
    <source>
        <dbReference type="EMBL" id="RKL68537.1"/>
    </source>
</evidence>
<name>A0A3A9K7K5_9BACI</name>
<dbReference type="PROSITE" id="PS00595">
    <property type="entry name" value="AA_TRANSFER_CLASS_5"/>
    <property type="match status" value="1"/>
</dbReference>
<dbReference type="GO" id="GO:0005737">
    <property type="term" value="C:cytoplasm"/>
    <property type="evidence" value="ECO:0007669"/>
    <property type="project" value="UniProtKB-SubCell"/>
</dbReference>
<dbReference type="InterPro" id="IPR020578">
    <property type="entry name" value="Aminotrans_V_PyrdxlP_BS"/>
</dbReference>
<dbReference type="PANTHER" id="PTHR43247:SF1">
    <property type="entry name" value="PHOSPHOSERINE AMINOTRANSFERASE"/>
    <property type="match status" value="1"/>
</dbReference>
<dbReference type="GO" id="GO:0006564">
    <property type="term" value="P:L-serine biosynthetic process"/>
    <property type="evidence" value="ECO:0007669"/>
    <property type="project" value="UniProtKB-UniRule"/>
</dbReference>
<evidence type="ECO:0000256" key="10">
    <source>
        <dbReference type="ARBA" id="ARBA00049007"/>
    </source>
</evidence>
<dbReference type="EMBL" id="PDOE01000001">
    <property type="protein sequence ID" value="RKL68537.1"/>
    <property type="molecule type" value="Genomic_DNA"/>
</dbReference>
<dbReference type="HAMAP" id="MF_00160">
    <property type="entry name" value="SerC_aminotrans_5"/>
    <property type="match status" value="1"/>
</dbReference>
<dbReference type="AlphaFoldDB" id="A0A3A9K7K5"/>
<comment type="subcellular location">
    <subcellularLocation>
        <location evidence="11">Cytoplasm</location>
    </subcellularLocation>
</comment>
<comment type="cofactor">
    <cofactor evidence="11">
        <name>pyridoxal 5'-phosphate</name>
        <dbReference type="ChEBI" id="CHEBI:597326"/>
    </cofactor>
    <text evidence="11">Binds 1 pyridoxal phosphate per subunit.</text>
</comment>
<dbReference type="NCBIfam" id="NF003764">
    <property type="entry name" value="PRK05355.1"/>
    <property type="match status" value="1"/>
</dbReference>
<evidence type="ECO:0000256" key="11">
    <source>
        <dbReference type="HAMAP-Rule" id="MF_00160"/>
    </source>
</evidence>
<dbReference type="Gene3D" id="3.40.640.10">
    <property type="entry name" value="Type I PLP-dependent aspartate aminotransferase-like (Major domain)"/>
    <property type="match status" value="1"/>
</dbReference>
<keyword evidence="8 11" id="KW-0718">Serine biosynthesis</keyword>
<comment type="caution">
    <text evidence="11">Lacks conserved residue(s) required for the propagation of feature annotation.</text>
</comment>
<evidence type="ECO:0000256" key="7">
    <source>
        <dbReference type="ARBA" id="ARBA00022898"/>
    </source>
</evidence>
<evidence type="ECO:0000256" key="9">
    <source>
        <dbReference type="ARBA" id="ARBA00047630"/>
    </source>
</evidence>
<dbReference type="InterPro" id="IPR015424">
    <property type="entry name" value="PyrdxlP-dep_Trfase"/>
</dbReference>
<sequence>MTEVYNFNPGPSPIPAPVLKKAKEEMFNYENSGMAVMEMSHRSPLYEKIHYQAINQLKELLSVPDDYEVLFLQGGASLQFAMVALNFLPENKEAAYVLTGSWSEKAAKEAQTLGNVTTLATSESNQFKHIPEVDLSKVTEKTAYIHLTSNNTIYGTQWSSFPKEPAVPVIIDMSSDILSRSIPWNDVDMIYAGAQKNAGMSGVTIVIMKKSLLESANDKLPPSLSYKQHASKDSLYNTPPTAAIYITSLVTDWIKGLGGVEEMQRLAKQKADLIYSVIDGSSGFYTGHAEPEARSKMNITFKLTNENLEKEFLTQAKNTGFIGLNGHRSVGGCRVSTYNAVPLNHVEKLKSFMETFMKKNA</sequence>
<comment type="caution">
    <text evidence="14">The sequence shown here is derived from an EMBL/GenBank/DDBJ whole genome shotgun (WGS) entry which is preliminary data.</text>
</comment>
<dbReference type="GO" id="GO:0004648">
    <property type="term" value="F:O-phospho-L-serine:2-oxoglutarate aminotransferase activity"/>
    <property type="evidence" value="ECO:0007669"/>
    <property type="project" value="UniProtKB-UniRule"/>
</dbReference>
<keyword evidence="5 11" id="KW-0028">Amino-acid biosynthesis</keyword>
<evidence type="ECO:0000256" key="12">
    <source>
        <dbReference type="RuleBase" id="RU004505"/>
    </source>
</evidence>
<evidence type="ECO:0000256" key="5">
    <source>
        <dbReference type="ARBA" id="ARBA00022605"/>
    </source>
</evidence>
<feature type="binding site" evidence="11">
    <location>
        <begin position="237"/>
        <end position="238"/>
    </location>
    <ligand>
        <name>pyridoxal 5'-phosphate</name>
        <dbReference type="ChEBI" id="CHEBI:597326"/>
    </ligand>
</feature>
<comment type="similarity">
    <text evidence="3 11">Belongs to the class-V pyridoxal-phosphate-dependent aminotransferase family. SerC subfamily.</text>
</comment>
<dbReference type="InterPro" id="IPR000192">
    <property type="entry name" value="Aminotrans_V_dom"/>
</dbReference>